<reference evidence="2 3" key="1">
    <citation type="submission" date="2023-02" db="EMBL/GenBank/DDBJ databases">
        <title>LHISI_Scaffold_Assembly.</title>
        <authorList>
            <person name="Stuart O.P."/>
            <person name="Cleave R."/>
            <person name="Magrath M.J.L."/>
            <person name="Mikheyev A.S."/>
        </authorList>
    </citation>
    <scope>NUCLEOTIDE SEQUENCE [LARGE SCALE GENOMIC DNA]</scope>
    <source>
        <strain evidence="2">Daus_M_001</strain>
        <tissue evidence="2">Leg muscle</tissue>
    </source>
</reference>
<feature type="compositionally biased region" description="Basic and acidic residues" evidence="1">
    <location>
        <begin position="784"/>
        <end position="794"/>
    </location>
</feature>
<evidence type="ECO:0000256" key="1">
    <source>
        <dbReference type="SAM" id="MobiDB-lite"/>
    </source>
</evidence>
<feature type="region of interest" description="Disordered" evidence="1">
    <location>
        <begin position="661"/>
        <end position="703"/>
    </location>
</feature>
<feature type="compositionally biased region" description="Basic and acidic residues" evidence="1">
    <location>
        <begin position="736"/>
        <end position="775"/>
    </location>
</feature>
<feature type="region of interest" description="Disordered" evidence="1">
    <location>
        <begin position="292"/>
        <end position="331"/>
    </location>
</feature>
<dbReference type="Proteomes" id="UP001159363">
    <property type="component" value="Unassembled WGS sequence"/>
</dbReference>
<feature type="compositionally biased region" description="Low complexity" evidence="1">
    <location>
        <begin position="684"/>
        <end position="703"/>
    </location>
</feature>
<feature type="compositionally biased region" description="Basic and acidic residues" evidence="1">
    <location>
        <begin position="292"/>
        <end position="302"/>
    </location>
</feature>
<feature type="region of interest" description="Disordered" evidence="1">
    <location>
        <begin position="716"/>
        <end position="794"/>
    </location>
</feature>
<comment type="caution">
    <text evidence="2">The sequence shown here is derived from an EMBL/GenBank/DDBJ whole genome shotgun (WGS) entry which is preliminary data.</text>
</comment>
<dbReference type="EMBL" id="JARBHB010000315">
    <property type="protein sequence ID" value="KAJ8865474.1"/>
    <property type="molecule type" value="Genomic_DNA"/>
</dbReference>
<feature type="region of interest" description="Disordered" evidence="1">
    <location>
        <begin position="394"/>
        <end position="447"/>
    </location>
</feature>
<evidence type="ECO:0000313" key="3">
    <source>
        <dbReference type="Proteomes" id="UP001159363"/>
    </source>
</evidence>
<name>A0ABQ9FYY9_9NEOP</name>
<accession>A0ABQ9FYY9</accession>
<protein>
    <submittedName>
        <fullName evidence="2">Uncharacterized protein</fullName>
    </submittedName>
</protein>
<feature type="region of interest" description="Disordered" evidence="1">
    <location>
        <begin position="532"/>
        <end position="577"/>
    </location>
</feature>
<keyword evidence="3" id="KW-1185">Reference proteome</keyword>
<feature type="compositionally biased region" description="Polar residues" evidence="1">
    <location>
        <begin position="306"/>
        <end position="326"/>
    </location>
</feature>
<sequence length="794" mass="88361">MYSYACVGVHDNQESRGSLRHIAMRVIAPSQFVSLGGQGPRPMAPFPLLSPKQLFPCGGFYSAPYPWATPAITRKKSLDKCAVFALVTANSAARCAPKAFAFMRKTYTVCQITAPKSYDGIEKPPFYRPSKVLGAVPGFPGAFPPIFKGFQAFRPQDTCTFFKTPKGVFFKIPMRIVTMGPGKPPFSNIMHLDFSAEKSSFTALGVRLAEGLPPITENIVACSQRTPQNNREHCRNEREKRFKNNHEENVLEQLRTTNNHELVIPGTTTNKISGNNHEQALRNNHEKILRNNHEQKFWEQPRTKTCRTTTNYSSPEQPRTSFTEQPRTPLAEQPRIHQTRNNHEQLLRNNHEQRLRNNHEQNFWNNHEQQLQNNHEQALRNNHEPSWRPVVGRRAERSGGAAVNRVGASSRCRAREGRRPPHRLAELPGGKRSDGWPRAGGAPVNSVGPRQGYPGLYRWTPLELGTVSHPREAGLAQCRTTNKLYGTTTNNVYETTTNKISGNNHEQQLQNNHEQALRNNHEPSWRPVVGRRAERSGGAAVDTARDGFSVAPDKGRRPPHRLAELPGGKRSTAAEGLGGAPVNSVGASSRVPRLNYLAAFGRTAGRGALRSTGEKRWGLVKGTPGYIGGHRLSWAQCRTREVRVPPTPLAEFLAPLSKAGRGALRSTGEKRLGPRQGVAPRTSFTEQPRTTFTETTTNKISGNNHEQQLQNNHEQALRNNHEPSGGQWSDAGPRGPAERRVAPDKGRRPPHRLAELPGGKRSDGWPRGSAEHRWTPLELGTVSHPREAGVRRTA</sequence>
<evidence type="ECO:0000313" key="2">
    <source>
        <dbReference type="EMBL" id="KAJ8865474.1"/>
    </source>
</evidence>
<organism evidence="2 3">
    <name type="scientific">Dryococelus australis</name>
    <dbReference type="NCBI Taxonomy" id="614101"/>
    <lineage>
        <taxon>Eukaryota</taxon>
        <taxon>Metazoa</taxon>
        <taxon>Ecdysozoa</taxon>
        <taxon>Arthropoda</taxon>
        <taxon>Hexapoda</taxon>
        <taxon>Insecta</taxon>
        <taxon>Pterygota</taxon>
        <taxon>Neoptera</taxon>
        <taxon>Polyneoptera</taxon>
        <taxon>Phasmatodea</taxon>
        <taxon>Verophasmatodea</taxon>
        <taxon>Anareolatae</taxon>
        <taxon>Phasmatidae</taxon>
        <taxon>Eurycanthinae</taxon>
        <taxon>Dryococelus</taxon>
    </lineage>
</organism>
<proteinExistence type="predicted"/>
<gene>
    <name evidence="2" type="ORF">PR048_033782</name>
</gene>
<feature type="compositionally biased region" description="Basic and acidic residues" evidence="1">
    <location>
        <begin position="413"/>
        <end position="435"/>
    </location>
</feature>